<sequence>MVKLRYLHIYIYTRASFTTPNVHEQLLKSLPKMKELRTLASVWFSCKEDANNILARTPNHQKLRCEVSKCDRLFPAFNNITKLEMLKFSGGPFWTFAEMNLPPCLKKLTLFNCCVYSLDQVATLPALVVLKLQQVTFCSKVWEVTNEQFPHLKFLELQVPNLSEWKVSDDAFPCLEQLVLRRL</sequence>
<comment type="caution">
    <text evidence="1">The sequence shown here is derived from an EMBL/GenBank/DDBJ whole genome shotgun (WGS) entry which is preliminary data.</text>
</comment>
<evidence type="ECO:0000313" key="1">
    <source>
        <dbReference type="EMBL" id="KAL3336504.1"/>
    </source>
</evidence>
<dbReference type="PANTHER" id="PTHR15140">
    <property type="entry name" value="TUBULIN-SPECIFIC CHAPERONE E"/>
    <property type="match status" value="1"/>
</dbReference>
<keyword evidence="2" id="KW-1185">Reference proteome</keyword>
<name>A0ABD2RXL5_9SOLN</name>
<dbReference type="SUPFAM" id="SSF52058">
    <property type="entry name" value="L domain-like"/>
    <property type="match status" value="1"/>
</dbReference>
<proteinExistence type="predicted"/>
<organism evidence="1 2">
    <name type="scientific">Solanum stoloniferum</name>
    <dbReference type="NCBI Taxonomy" id="62892"/>
    <lineage>
        <taxon>Eukaryota</taxon>
        <taxon>Viridiplantae</taxon>
        <taxon>Streptophyta</taxon>
        <taxon>Embryophyta</taxon>
        <taxon>Tracheophyta</taxon>
        <taxon>Spermatophyta</taxon>
        <taxon>Magnoliopsida</taxon>
        <taxon>eudicotyledons</taxon>
        <taxon>Gunneridae</taxon>
        <taxon>Pentapetalae</taxon>
        <taxon>asterids</taxon>
        <taxon>lamiids</taxon>
        <taxon>Solanales</taxon>
        <taxon>Solanaceae</taxon>
        <taxon>Solanoideae</taxon>
        <taxon>Solaneae</taxon>
        <taxon>Solanum</taxon>
    </lineage>
</organism>
<dbReference type="InterPro" id="IPR032675">
    <property type="entry name" value="LRR_dom_sf"/>
</dbReference>
<reference evidence="1 2" key="1">
    <citation type="submission" date="2024-05" db="EMBL/GenBank/DDBJ databases">
        <title>De novo assembly of an allotetraploid wild potato.</title>
        <authorList>
            <person name="Hosaka A.J."/>
        </authorList>
    </citation>
    <scope>NUCLEOTIDE SEQUENCE [LARGE SCALE GENOMIC DNA]</scope>
    <source>
        <tissue evidence="1">Young leaves</tissue>
    </source>
</reference>
<evidence type="ECO:0000313" key="2">
    <source>
        <dbReference type="Proteomes" id="UP001627284"/>
    </source>
</evidence>
<gene>
    <name evidence="1" type="ORF">AABB24_029246</name>
</gene>
<dbReference type="Gene3D" id="3.80.10.10">
    <property type="entry name" value="Ribonuclease Inhibitor"/>
    <property type="match status" value="1"/>
</dbReference>
<dbReference type="Proteomes" id="UP001627284">
    <property type="component" value="Unassembled WGS sequence"/>
</dbReference>
<evidence type="ECO:0008006" key="3">
    <source>
        <dbReference type="Google" id="ProtNLM"/>
    </source>
</evidence>
<dbReference type="AlphaFoldDB" id="A0ABD2RXL5"/>
<protein>
    <recommendedName>
        <fullName evidence="3">Disease resistance protein</fullName>
    </recommendedName>
</protein>
<dbReference type="EMBL" id="JBJKTR010000017">
    <property type="protein sequence ID" value="KAL3336504.1"/>
    <property type="molecule type" value="Genomic_DNA"/>
</dbReference>
<accession>A0ABD2RXL5</accession>
<dbReference type="PANTHER" id="PTHR15140:SF42">
    <property type="entry name" value="LATE BLIGHT RESISTANCE PROTEIN R1-A-LIKE"/>
    <property type="match status" value="1"/>
</dbReference>